<evidence type="ECO:0000256" key="3">
    <source>
        <dbReference type="ARBA" id="ARBA00022729"/>
    </source>
</evidence>
<reference evidence="8" key="1">
    <citation type="submission" date="2018-06" db="EMBL/GenBank/DDBJ databases">
        <authorList>
            <person name="O'Rourke A."/>
        </authorList>
    </citation>
    <scope>NUCLEOTIDE SEQUENCE</scope>
    <source>
        <strain evidence="8">132550021-3</strain>
    </source>
</reference>
<dbReference type="Pfam" id="PF13801">
    <property type="entry name" value="Metal_resist"/>
    <property type="match status" value="1"/>
</dbReference>
<dbReference type="PANTHER" id="PTHR38102">
    <property type="entry name" value="PERIPLASMIC CHAPERONE SPY"/>
    <property type="match status" value="1"/>
</dbReference>
<feature type="signal peptide" evidence="6">
    <location>
        <begin position="1"/>
        <end position="24"/>
    </location>
</feature>
<keyword evidence="9" id="KW-1185">Reference proteome</keyword>
<dbReference type="EMBL" id="QGBI01000003">
    <property type="protein sequence ID" value="MBX3888706.1"/>
    <property type="molecule type" value="Genomic_DNA"/>
</dbReference>
<organism evidence="8 10">
    <name type="scientific">Ralstonia pickettii</name>
    <name type="common">Burkholderia pickettii</name>
    <dbReference type="NCBI Taxonomy" id="329"/>
    <lineage>
        <taxon>Bacteria</taxon>
        <taxon>Pseudomonadati</taxon>
        <taxon>Pseudomonadota</taxon>
        <taxon>Betaproteobacteria</taxon>
        <taxon>Burkholderiales</taxon>
        <taxon>Burkholderiaceae</taxon>
        <taxon>Ralstonia</taxon>
    </lineage>
</organism>
<feature type="region of interest" description="Disordered" evidence="5">
    <location>
        <begin position="161"/>
        <end position="193"/>
    </location>
</feature>
<evidence type="ECO:0000256" key="5">
    <source>
        <dbReference type="SAM" id="MobiDB-lite"/>
    </source>
</evidence>
<evidence type="ECO:0000256" key="4">
    <source>
        <dbReference type="ARBA" id="ARBA00022764"/>
    </source>
</evidence>
<dbReference type="CDD" id="cd09916">
    <property type="entry name" value="CpxP_like"/>
    <property type="match status" value="1"/>
</dbReference>
<reference evidence="7 9" key="2">
    <citation type="submission" date="2023-07" db="EMBL/GenBank/DDBJ databases">
        <authorList>
            <person name="Peeters C."/>
        </authorList>
    </citation>
    <scope>NUCLEOTIDE SEQUENCE [LARGE SCALE GENOMIC DNA]</scope>
    <source>
        <strain evidence="7 9">R-38712</strain>
    </source>
</reference>
<dbReference type="RefSeq" id="WP_103519108.1">
    <property type="nucleotide sequence ID" value="NZ_CATWFT010000001.1"/>
</dbReference>
<dbReference type="GO" id="GO:0030288">
    <property type="term" value="C:outer membrane-bounded periplasmic space"/>
    <property type="evidence" value="ECO:0007669"/>
    <property type="project" value="TreeGrafter"/>
</dbReference>
<dbReference type="GO" id="GO:0051082">
    <property type="term" value="F:unfolded protein binding"/>
    <property type="evidence" value="ECO:0007669"/>
    <property type="project" value="TreeGrafter"/>
</dbReference>
<keyword evidence="3 6" id="KW-0732">Signal</keyword>
<evidence type="ECO:0000256" key="2">
    <source>
        <dbReference type="ARBA" id="ARBA00008441"/>
    </source>
</evidence>
<accession>A0A2P4RD38</accession>
<dbReference type="Gene3D" id="1.20.120.1490">
    <property type="match status" value="1"/>
</dbReference>
<evidence type="ECO:0000313" key="8">
    <source>
        <dbReference type="EMBL" id="MBX3888706.1"/>
    </source>
</evidence>
<feature type="chain" id="PRO_5044384712" evidence="6">
    <location>
        <begin position="25"/>
        <end position="193"/>
    </location>
</feature>
<comment type="subcellular location">
    <subcellularLocation>
        <location evidence="1">Periplasm</location>
    </subcellularLocation>
</comment>
<dbReference type="Proteomes" id="UP001199322">
    <property type="component" value="Unassembled WGS sequence"/>
</dbReference>
<evidence type="ECO:0000256" key="1">
    <source>
        <dbReference type="ARBA" id="ARBA00004418"/>
    </source>
</evidence>
<feature type="region of interest" description="Disordered" evidence="5">
    <location>
        <begin position="30"/>
        <end position="69"/>
    </location>
</feature>
<dbReference type="PANTHER" id="PTHR38102:SF1">
    <property type="entry name" value="PERIPLASMIC CHAPERONE SPY"/>
    <property type="match status" value="1"/>
</dbReference>
<evidence type="ECO:0000313" key="7">
    <source>
        <dbReference type="EMBL" id="CAJ0722257.1"/>
    </source>
</evidence>
<evidence type="ECO:0000313" key="10">
    <source>
        <dbReference type="Proteomes" id="UP001199322"/>
    </source>
</evidence>
<dbReference type="Proteomes" id="UP001189303">
    <property type="component" value="Unassembled WGS sequence"/>
</dbReference>
<dbReference type="InterPro" id="IPR025961">
    <property type="entry name" value="Metal_resist"/>
</dbReference>
<dbReference type="InterPro" id="IPR012899">
    <property type="entry name" value="LTXXQ"/>
</dbReference>
<feature type="compositionally biased region" description="Basic and acidic residues" evidence="5">
    <location>
        <begin position="161"/>
        <end position="183"/>
    </location>
</feature>
<evidence type="ECO:0000313" key="9">
    <source>
        <dbReference type="Proteomes" id="UP001189303"/>
    </source>
</evidence>
<comment type="similarity">
    <text evidence="2">Belongs to the CpxP/Spy family.</text>
</comment>
<sequence>MTAVISRRLAAAAAGLVLSCAAMAQTAAPGAAPLSPMQPMQSIPPHGPGMMGRGPGPAFGPGGPHGMDSHHGGAPFLRGLDLSEAQRDKIFAIEYAQMPEAREQRKAIEHAWRDLHQMVTSGQYDEARARSLTESLGRAVAREAQLRAQAGAKVMQVLTPEQRKQIADREAQRVAELPPERNEGAPMPELAAM</sequence>
<protein>
    <submittedName>
        <fullName evidence="8">Spy/CpxP family protein refolding chaperone</fullName>
    </submittedName>
</protein>
<dbReference type="AlphaFoldDB" id="A0A2P4RD38"/>
<dbReference type="EMBL" id="CATWFT010000001">
    <property type="protein sequence ID" value="CAJ0722257.1"/>
    <property type="molecule type" value="Genomic_DNA"/>
</dbReference>
<feature type="compositionally biased region" description="Gly residues" evidence="5">
    <location>
        <begin position="49"/>
        <end position="65"/>
    </location>
</feature>
<comment type="caution">
    <text evidence="8">The sequence shown here is derived from an EMBL/GenBank/DDBJ whole genome shotgun (WGS) entry which is preliminary data.</text>
</comment>
<dbReference type="PROSITE" id="PS51257">
    <property type="entry name" value="PROKAR_LIPOPROTEIN"/>
    <property type="match status" value="1"/>
</dbReference>
<evidence type="ECO:0000256" key="6">
    <source>
        <dbReference type="SAM" id="SignalP"/>
    </source>
</evidence>
<keyword evidence="4" id="KW-0574">Periplasm</keyword>
<dbReference type="InterPro" id="IPR052211">
    <property type="entry name" value="Cpx_auxiliary_protein"/>
</dbReference>
<name>A0A2P4RD38_RALPI</name>
<proteinExistence type="inferred from homology"/>
<gene>
    <name evidence="8" type="ORF">DEE74_02355</name>
    <name evidence="7" type="ORF">R38712_00794</name>
</gene>